<feature type="signal peptide" evidence="2">
    <location>
        <begin position="1"/>
        <end position="22"/>
    </location>
</feature>
<dbReference type="AlphaFoldDB" id="A0A512C0D1"/>
<feature type="region of interest" description="Disordered" evidence="1">
    <location>
        <begin position="128"/>
        <end position="176"/>
    </location>
</feature>
<gene>
    <name evidence="4" type="ORF">MAE02_53720</name>
</gene>
<name>A0A512C0D1_9HYPH</name>
<feature type="chain" id="PRO_5021752120" evidence="2">
    <location>
        <begin position="23"/>
        <end position="199"/>
    </location>
</feature>
<dbReference type="RefSeq" id="WP_147022542.1">
    <property type="nucleotide sequence ID" value="NZ_BJYU01000118.1"/>
</dbReference>
<keyword evidence="2" id="KW-0732">Signal</keyword>
<protein>
    <submittedName>
        <fullName evidence="4">Photosystem reaction center subunit H</fullName>
    </submittedName>
</protein>
<evidence type="ECO:0000313" key="4">
    <source>
        <dbReference type="EMBL" id="GEO17676.1"/>
    </source>
</evidence>
<accession>A0A512C0D1</accession>
<dbReference type="EMBL" id="BJYU01000118">
    <property type="protein sequence ID" value="GEO17676.1"/>
    <property type="molecule type" value="Genomic_DNA"/>
</dbReference>
<dbReference type="InterPro" id="IPR011033">
    <property type="entry name" value="PRC_barrel-like_sf"/>
</dbReference>
<sequence>MLTKHLGLVLLGAILISASVLAQTEQPSGSAVSPPGQIATSNWMTRVQSGHWQTSKLRGLSIYNNSHEKIGTISDLLVDGSGKVQAVVIGVGGFLGLGQRDLAVPMDQLQVVAASRVNAGAAATSAMGTAGPSPGAGMTGSATLTAPTAPDARASSNMATNNATVGDSNAANDRPTSDHAILNLTRDQVRAAPAFRSNP</sequence>
<organism evidence="4 5">
    <name type="scientific">Microvirga aerophila</name>
    <dbReference type="NCBI Taxonomy" id="670291"/>
    <lineage>
        <taxon>Bacteria</taxon>
        <taxon>Pseudomonadati</taxon>
        <taxon>Pseudomonadota</taxon>
        <taxon>Alphaproteobacteria</taxon>
        <taxon>Hyphomicrobiales</taxon>
        <taxon>Methylobacteriaceae</taxon>
        <taxon>Microvirga</taxon>
    </lineage>
</organism>
<evidence type="ECO:0000313" key="5">
    <source>
        <dbReference type="Proteomes" id="UP000321085"/>
    </source>
</evidence>
<dbReference type="Pfam" id="PF05239">
    <property type="entry name" value="PRC"/>
    <property type="match status" value="1"/>
</dbReference>
<evidence type="ECO:0000259" key="3">
    <source>
        <dbReference type="Pfam" id="PF05239"/>
    </source>
</evidence>
<dbReference type="PANTHER" id="PTHR36505:SF1">
    <property type="entry name" value="BLR1072 PROTEIN"/>
    <property type="match status" value="1"/>
</dbReference>
<evidence type="ECO:0000256" key="1">
    <source>
        <dbReference type="SAM" id="MobiDB-lite"/>
    </source>
</evidence>
<comment type="caution">
    <text evidence="4">The sequence shown here is derived from an EMBL/GenBank/DDBJ whole genome shotgun (WGS) entry which is preliminary data.</text>
</comment>
<evidence type="ECO:0000256" key="2">
    <source>
        <dbReference type="SAM" id="SignalP"/>
    </source>
</evidence>
<dbReference type="Proteomes" id="UP000321085">
    <property type="component" value="Unassembled WGS sequence"/>
</dbReference>
<dbReference type="InterPro" id="IPR027275">
    <property type="entry name" value="PRC-brl_dom"/>
</dbReference>
<dbReference type="SUPFAM" id="SSF50346">
    <property type="entry name" value="PRC-barrel domain"/>
    <property type="match status" value="1"/>
</dbReference>
<dbReference type="Gene3D" id="2.30.30.240">
    <property type="entry name" value="PRC-barrel domain"/>
    <property type="match status" value="1"/>
</dbReference>
<dbReference type="PANTHER" id="PTHR36505">
    <property type="entry name" value="BLR1072 PROTEIN"/>
    <property type="match status" value="1"/>
</dbReference>
<feature type="compositionally biased region" description="Polar residues" evidence="1">
    <location>
        <begin position="154"/>
        <end position="171"/>
    </location>
</feature>
<proteinExistence type="predicted"/>
<reference evidence="4 5" key="1">
    <citation type="submission" date="2019-07" db="EMBL/GenBank/DDBJ databases">
        <title>Whole genome shotgun sequence of Microvirga aerophila NBRC 106136.</title>
        <authorList>
            <person name="Hosoyama A."/>
            <person name="Uohara A."/>
            <person name="Ohji S."/>
            <person name="Ichikawa N."/>
        </authorList>
    </citation>
    <scope>NUCLEOTIDE SEQUENCE [LARGE SCALE GENOMIC DNA]</scope>
    <source>
        <strain evidence="4 5">NBRC 106136</strain>
    </source>
</reference>
<keyword evidence="5" id="KW-1185">Reference proteome</keyword>
<feature type="domain" description="PRC-barrel" evidence="3">
    <location>
        <begin position="55"/>
        <end position="112"/>
    </location>
</feature>